<dbReference type="AlphaFoldDB" id="A0A1V9X2T1"/>
<accession>A0A1V9X2T1</accession>
<evidence type="ECO:0000256" key="1">
    <source>
        <dbReference type="ARBA" id="ARBA00004323"/>
    </source>
</evidence>
<feature type="transmembrane region" description="Helical" evidence="10">
    <location>
        <begin position="25"/>
        <end position="46"/>
    </location>
</feature>
<evidence type="ECO:0000256" key="10">
    <source>
        <dbReference type="RuleBase" id="RU363063"/>
    </source>
</evidence>
<keyword evidence="9 10" id="KW-0472">Membrane</keyword>
<evidence type="ECO:0000256" key="7">
    <source>
        <dbReference type="ARBA" id="ARBA00022989"/>
    </source>
</evidence>
<comment type="caution">
    <text evidence="11">The sequence shown here is derived from an EMBL/GenBank/DDBJ whole genome shotgun (WGS) entry which is preliminary data.</text>
</comment>
<keyword evidence="3 10" id="KW-0328">Glycosyltransferase</keyword>
<proteinExistence type="inferred from homology"/>
<evidence type="ECO:0000256" key="8">
    <source>
        <dbReference type="ARBA" id="ARBA00023034"/>
    </source>
</evidence>
<dbReference type="EC" id="2.4.1.-" evidence="10"/>
<comment type="similarity">
    <text evidence="2 10">Belongs to the glycosyltransferase 31 family.</text>
</comment>
<dbReference type="EMBL" id="MNPL01027751">
    <property type="protein sequence ID" value="OQR67703.1"/>
    <property type="molecule type" value="Genomic_DNA"/>
</dbReference>
<dbReference type="GO" id="GO:0000139">
    <property type="term" value="C:Golgi membrane"/>
    <property type="evidence" value="ECO:0007669"/>
    <property type="project" value="UniProtKB-SubCell"/>
</dbReference>
<organism evidence="11 12">
    <name type="scientific">Tropilaelaps mercedesae</name>
    <dbReference type="NCBI Taxonomy" id="418985"/>
    <lineage>
        <taxon>Eukaryota</taxon>
        <taxon>Metazoa</taxon>
        <taxon>Ecdysozoa</taxon>
        <taxon>Arthropoda</taxon>
        <taxon>Chelicerata</taxon>
        <taxon>Arachnida</taxon>
        <taxon>Acari</taxon>
        <taxon>Parasitiformes</taxon>
        <taxon>Mesostigmata</taxon>
        <taxon>Gamasina</taxon>
        <taxon>Dermanyssoidea</taxon>
        <taxon>Laelapidae</taxon>
        <taxon>Tropilaelaps</taxon>
    </lineage>
</organism>
<evidence type="ECO:0000313" key="12">
    <source>
        <dbReference type="Proteomes" id="UP000192247"/>
    </source>
</evidence>
<dbReference type="Proteomes" id="UP000192247">
    <property type="component" value="Unassembled WGS sequence"/>
</dbReference>
<sequence length="196" mass="23182">MEFNSKWYIAILSVRRLLYLRRHQLCVILTWILLIMAVLTLSNLYVNNQETLAEYDCTNPSATRVNGFTYSGSRMHKIFRLCHSNRLRTLIYVHSSPERFLDRSELRYYLNRPPYTAIVFTLGTTMNSSVALQVSQEAEIFEDIIVFQGFTDTYRNLTFKSLYSMQWIWEECTKSSLQSIVKLDDDAWVNFPMLER</sequence>
<evidence type="ECO:0000256" key="3">
    <source>
        <dbReference type="ARBA" id="ARBA00022676"/>
    </source>
</evidence>
<keyword evidence="6 10" id="KW-0735">Signal-anchor</keyword>
<dbReference type="PANTHER" id="PTHR11214">
    <property type="entry name" value="BETA-1,3-N-ACETYLGLUCOSAMINYLTRANSFERASE"/>
    <property type="match status" value="1"/>
</dbReference>
<evidence type="ECO:0000256" key="5">
    <source>
        <dbReference type="ARBA" id="ARBA00022692"/>
    </source>
</evidence>
<protein>
    <recommendedName>
        <fullName evidence="10">Hexosyltransferase</fullName>
        <ecNumber evidence="10">2.4.1.-</ecNumber>
    </recommendedName>
</protein>
<dbReference type="InterPro" id="IPR002659">
    <property type="entry name" value="Glyco_trans_31"/>
</dbReference>
<reference evidence="11 12" key="1">
    <citation type="journal article" date="2017" name="Gigascience">
        <title>Draft genome of the honey bee ectoparasitic mite, Tropilaelaps mercedesae, is shaped by the parasitic life history.</title>
        <authorList>
            <person name="Dong X."/>
            <person name="Armstrong S.D."/>
            <person name="Xia D."/>
            <person name="Makepeace B.L."/>
            <person name="Darby A.C."/>
            <person name="Kadowaki T."/>
        </authorList>
    </citation>
    <scope>NUCLEOTIDE SEQUENCE [LARGE SCALE GENOMIC DNA]</scope>
    <source>
        <strain evidence="11">Wuxi-XJTLU</strain>
    </source>
</reference>
<dbReference type="PANTHER" id="PTHR11214:SF376">
    <property type="entry name" value="HEXOSYLTRANSFERASE"/>
    <property type="match status" value="1"/>
</dbReference>
<keyword evidence="8 10" id="KW-0333">Golgi apparatus</keyword>
<comment type="subcellular location">
    <subcellularLocation>
        <location evidence="1 10">Golgi apparatus membrane</location>
        <topology evidence="1 10">Single-pass type II membrane protein</topology>
    </subcellularLocation>
</comment>
<dbReference type="Pfam" id="PF01762">
    <property type="entry name" value="Galactosyl_T"/>
    <property type="match status" value="1"/>
</dbReference>
<evidence type="ECO:0000256" key="4">
    <source>
        <dbReference type="ARBA" id="ARBA00022679"/>
    </source>
</evidence>
<dbReference type="InParanoid" id="A0A1V9X2T1"/>
<name>A0A1V9X2T1_9ACAR</name>
<evidence type="ECO:0000256" key="9">
    <source>
        <dbReference type="ARBA" id="ARBA00023136"/>
    </source>
</evidence>
<keyword evidence="5 10" id="KW-0812">Transmembrane</keyword>
<keyword evidence="7 10" id="KW-1133">Transmembrane helix</keyword>
<dbReference type="STRING" id="418985.A0A1V9X2T1"/>
<keyword evidence="4" id="KW-0808">Transferase</keyword>
<evidence type="ECO:0000256" key="6">
    <source>
        <dbReference type="ARBA" id="ARBA00022968"/>
    </source>
</evidence>
<gene>
    <name evidence="11" type="ORF">BIW11_13353</name>
</gene>
<evidence type="ECO:0000256" key="2">
    <source>
        <dbReference type="ARBA" id="ARBA00008661"/>
    </source>
</evidence>
<dbReference type="GO" id="GO:0006493">
    <property type="term" value="P:protein O-linked glycosylation"/>
    <property type="evidence" value="ECO:0007669"/>
    <property type="project" value="TreeGrafter"/>
</dbReference>
<dbReference type="GO" id="GO:0016758">
    <property type="term" value="F:hexosyltransferase activity"/>
    <property type="evidence" value="ECO:0007669"/>
    <property type="project" value="InterPro"/>
</dbReference>
<keyword evidence="12" id="KW-1185">Reference proteome</keyword>
<dbReference type="OrthoDB" id="2139606at2759"/>
<evidence type="ECO:0000313" key="11">
    <source>
        <dbReference type="EMBL" id="OQR67703.1"/>
    </source>
</evidence>